<dbReference type="Proteomes" id="UP000191285">
    <property type="component" value="Unassembled WGS sequence"/>
</dbReference>
<name>A0A1V6T7H1_9EURO</name>
<dbReference type="STRING" id="303698.A0A1V6T7H1"/>
<dbReference type="Pfam" id="PF12511">
    <property type="entry name" value="DUF3716"/>
    <property type="match status" value="1"/>
</dbReference>
<dbReference type="AlphaFoldDB" id="A0A1V6T7H1"/>
<dbReference type="InterPro" id="IPR022190">
    <property type="entry name" value="DUF3716"/>
</dbReference>
<proteinExistence type="predicted"/>
<sequence length="140" mass="14924">MSSNVDSPLGIWAAIISRLDWPTARDGVYPASDLLYFLSTLKLMREPVFRPSPRPIIIMIAASVQSTEASMMQVTGSVACIPCERCAGGGGMFTQCVTVTGWPGLGHCANCHADGTEDSCHLSYPITSVDGGNETHSNME</sequence>
<accession>A0A1V6T7H1</accession>
<protein>
    <submittedName>
        <fullName evidence="1">Uncharacterized protein</fullName>
    </submittedName>
</protein>
<dbReference type="EMBL" id="MLKD01000011">
    <property type="protein sequence ID" value="OQE21860.1"/>
    <property type="molecule type" value="Genomic_DNA"/>
</dbReference>
<gene>
    <name evidence="1" type="ORF">PENSTE_c011G06585</name>
</gene>
<comment type="caution">
    <text evidence="1">The sequence shown here is derived from an EMBL/GenBank/DDBJ whole genome shotgun (WGS) entry which is preliminary data.</text>
</comment>
<reference evidence="2" key="1">
    <citation type="journal article" date="2017" name="Nat. Microbiol.">
        <title>Global analysis of biosynthetic gene clusters reveals vast potential of secondary metabolite production in Penicillium species.</title>
        <authorList>
            <person name="Nielsen J.C."/>
            <person name="Grijseels S."/>
            <person name="Prigent S."/>
            <person name="Ji B."/>
            <person name="Dainat J."/>
            <person name="Nielsen K.F."/>
            <person name="Frisvad J.C."/>
            <person name="Workman M."/>
            <person name="Nielsen J."/>
        </authorList>
    </citation>
    <scope>NUCLEOTIDE SEQUENCE [LARGE SCALE GENOMIC DNA]</scope>
    <source>
        <strain evidence="2">IBT 24891</strain>
    </source>
</reference>
<organism evidence="1 2">
    <name type="scientific">Penicillium steckii</name>
    <dbReference type="NCBI Taxonomy" id="303698"/>
    <lineage>
        <taxon>Eukaryota</taxon>
        <taxon>Fungi</taxon>
        <taxon>Dikarya</taxon>
        <taxon>Ascomycota</taxon>
        <taxon>Pezizomycotina</taxon>
        <taxon>Eurotiomycetes</taxon>
        <taxon>Eurotiomycetidae</taxon>
        <taxon>Eurotiales</taxon>
        <taxon>Aspergillaceae</taxon>
        <taxon>Penicillium</taxon>
    </lineage>
</organism>
<evidence type="ECO:0000313" key="1">
    <source>
        <dbReference type="EMBL" id="OQE21860.1"/>
    </source>
</evidence>
<evidence type="ECO:0000313" key="2">
    <source>
        <dbReference type="Proteomes" id="UP000191285"/>
    </source>
</evidence>
<keyword evidence="2" id="KW-1185">Reference proteome</keyword>